<accession>A0A1H1Q0H6</accession>
<name>A0A1H1Q0H6_9PSED</name>
<reference evidence="3" key="1">
    <citation type="submission" date="2016-10" db="EMBL/GenBank/DDBJ databases">
        <authorList>
            <person name="Varghese N."/>
            <person name="Submissions S."/>
        </authorList>
    </citation>
    <scope>NUCLEOTIDE SEQUENCE [LARGE SCALE GENOMIC DNA]</scope>
    <source>
        <strain evidence="3">KCTC 32247</strain>
    </source>
</reference>
<dbReference type="STRING" id="1392877.SAMN05216221_1219"/>
<feature type="region of interest" description="Disordered" evidence="1">
    <location>
        <begin position="167"/>
        <end position="206"/>
    </location>
</feature>
<evidence type="ECO:0000313" key="3">
    <source>
        <dbReference type="Proteomes" id="UP000243359"/>
    </source>
</evidence>
<sequence>MTRALLDYQPQFAALELQQPALRPVAAEQDELDELEFAAALLEVRSPPQLAQLLTRLQARAGLAPGSAQGRALAALLSATARRTLPVLERALSGRPGSARASGTAAAAGRYFGLELEGLSPEDQEFEAARRFVRLANSATRTALRLPGGNAQSVARAALHRAAQRHAPGLLPAQPGRKSAGARSGLPGSEQGRWVRQGHHIIVDNS</sequence>
<proteinExistence type="predicted"/>
<evidence type="ECO:0000256" key="1">
    <source>
        <dbReference type="SAM" id="MobiDB-lite"/>
    </source>
</evidence>
<organism evidence="2 3">
    <name type="scientific">Pseudomonas oryzae</name>
    <dbReference type="NCBI Taxonomy" id="1392877"/>
    <lineage>
        <taxon>Bacteria</taxon>
        <taxon>Pseudomonadati</taxon>
        <taxon>Pseudomonadota</taxon>
        <taxon>Gammaproteobacteria</taxon>
        <taxon>Pseudomonadales</taxon>
        <taxon>Pseudomonadaceae</taxon>
        <taxon>Pseudomonas</taxon>
    </lineage>
</organism>
<protein>
    <submittedName>
        <fullName evidence="2">Uncharacterized protein</fullName>
    </submittedName>
</protein>
<dbReference type="EMBL" id="LT629751">
    <property type="protein sequence ID" value="SDS16884.1"/>
    <property type="molecule type" value="Genomic_DNA"/>
</dbReference>
<keyword evidence="3" id="KW-1185">Reference proteome</keyword>
<dbReference type="RefSeq" id="WP_090348088.1">
    <property type="nucleotide sequence ID" value="NZ_LT629751.1"/>
</dbReference>
<dbReference type="Proteomes" id="UP000243359">
    <property type="component" value="Chromosome I"/>
</dbReference>
<dbReference type="OrthoDB" id="5517330at2"/>
<gene>
    <name evidence="2" type="ORF">SAMN05216221_1219</name>
</gene>
<dbReference type="AlphaFoldDB" id="A0A1H1Q0H6"/>
<evidence type="ECO:0000313" key="2">
    <source>
        <dbReference type="EMBL" id="SDS16884.1"/>
    </source>
</evidence>